<feature type="non-terminal residue" evidence="1">
    <location>
        <position position="1"/>
    </location>
</feature>
<proteinExistence type="predicted"/>
<dbReference type="AlphaFoldDB" id="A0A838WNZ2"/>
<evidence type="ECO:0000313" key="1">
    <source>
        <dbReference type="EMBL" id="MBA4464632.1"/>
    </source>
</evidence>
<gene>
    <name evidence="1" type="ORF">FHK98_01640</name>
</gene>
<name>A0A838WNZ2_9CYAN</name>
<organism evidence="1 2">
    <name type="scientific">Cylindrospermopsis raciborskii CS-506_A</name>
    <dbReference type="NCBI Taxonomy" id="2585140"/>
    <lineage>
        <taxon>Bacteria</taxon>
        <taxon>Bacillati</taxon>
        <taxon>Cyanobacteriota</taxon>
        <taxon>Cyanophyceae</taxon>
        <taxon>Nostocales</taxon>
        <taxon>Aphanizomenonaceae</taxon>
        <taxon>Cylindrospermopsis</taxon>
    </lineage>
</organism>
<comment type="caution">
    <text evidence="1">The sequence shown here is derived from an EMBL/GenBank/DDBJ whole genome shotgun (WGS) entry which is preliminary data.</text>
</comment>
<dbReference type="Proteomes" id="UP000538075">
    <property type="component" value="Unassembled WGS sequence"/>
</dbReference>
<protein>
    <submittedName>
        <fullName evidence="1">Uncharacterized protein</fullName>
    </submittedName>
</protein>
<sequence length="47" mass="5619">VRFYFQNSDRLFLKTFTVGWVEERNPTNPTVNYGQFGFTFKTAIAYF</sequence>
<evidence type="ECO:0000313" key="2">
    <source>
        <dbReference type="Proteomes" id="UP000538075"/>
    </source>
</evidence>
<reference evidence="1 2" key="1">
    <citation type="journal article" date="2020" name="J. Appl. Phycol.">
        <title>Morphological changes and genome evolution in Raphidiopsis raciborskii CS-506 after 23 years in culture.</title>
        <authorList>
            <person name="Willis A."/>
            <person name="Bent S.J."/>
            <person name="Jameson I.D."/>
        </authorList>
    </citation>
    <scope>NUCLEOTIDE SEQUENCE [LARGE SCALE GENOMIC DNA]</scope>
    <source>
        <strain evidence="1 2">CS-506_A</strain>
    </source>
</reference>
<accession>A0A838WNZ2</accession>
<dbReference type="EMBL" id="VDFG01000105">
    <property type="protein sequence ID" value="MBA4464632.1"/>
    <property type="molecule type" value="Genomic_DNA"/>
</dbReference>